<organism evidence="1 2">
    <name type="scientific">Corynebacterium mycetoides</name>
    <dbReference type="NCBI Taxonomy" id="38302"/>
    <lineage>
        <taxon>Bacteria</taxon>
        <taxon>Bacillati</taxon>
        <taxon>Actinomycetota</taxon>
        <taxon>Actinomycetes</taxon>
        <taxon>Mycobacteriales</taxon>
        <taxon>Corynebacteriaceae</taxon>
        <taxon>Corynebacterium</taxon>
    </lineage>
</organism>
<accession>A0A1G9NJ40</accession>
<keyword evidence="2" id="KW-1185">Reference proteome</keyword>
<dbReference type="Gene3D" id="2.160.10.10">
    <property type="entry name" value="Hexapeptide repeat proteins"/>
    <property type="match status" value="1"/>
</dbReference>
<evidence type="ECO:0000313" key="2">
    <source>
        <dbReference type="Proteomes" id="UP000199350"/>
    </source>
</evidence>
<dbReference type="InterPro" id="IPR011004">
    <property type="entry name" value="Trimer_LpxA-like_sf"/>
</dbReference>
<reference evidence="2" key="1">
    <citation type="submission" date="2016-10" db="EMBL/GenBank/DDBJ databases">
        <authorList>
            <person name="Varghese N."/>
            <person name="Submissions S."/>
        </authorList>
    </citation>
    <scope>NUCLEOTIDE SEQUENCE [LARGE SCALE GENOMIC DNA]</scope>
    <source>
        <strain evidence="2">DSM 20632</strain>
    </source>
</reference>
<evidence type="ECO:0000313" key="1">
    <source>
        <dbReference type="EMBL" id="SDL86380.1"/>
    </source>
</evidence>
<dbReference type="OrthoDB" id="2643438at2"/>
<dbReference type="PANTHER" id="PTHR43300">
    <property type="entry name" value="ACETYLTRANSFERASE"/>
    <property type="match status" value="1"/>
</dbReference>
<dbReference type="RefSeq" id="WP_157672442.1">
    <property type="nucleotide sequence ID" value="NZ_LT629700.1"/>
</dbReference>
<dbReference type="InterPro" id="IPR050179">
    <property type="entry name" value="Trans_hexapeptide_repeat"/>
</dbReference>
<dbReference type="EMBL" id="LT629700">
    <property type="protein sequence ID" value="SDL86380.1"/>
    <property type="molecule type" value="Genomic_DNA"/>
</dbReference>
<sequence length="208" mass="22635">MHTPEGRIECLLDDSAKEYHLSRIESTYVEGLVNSLELGALQIYQIGREAYLRNDHKLAYRCERLNRIINGCHLPSSVYVGRGTDIAYGGLGVLFHAETHIGDWSTIGTNVSLGGAPVIGDHVYIATGARIVGHESKIGDFSIIGANAVVTGDVSPGSIVAGVPAKPIKRITPENIDGYIGKYFSGKGSGDPVFRERIKENFLNVYYR</sequence>
<keyword evidence="1" id="KW-0808">Transferase</keyword>
<dbReference type="SUPFAM" id="SSF51161">
    <property type="entry name" value="Trimeric LpxA-like enzymes"/>
    <property type="match status" value="1"/>
</dbReference>
<name>A0A1G9NJ40_9CORY</name>
<gene>
    <name evidence="1" type="ORF">SAMN04488535_1042</name>
</gene>
<dbReference type="AlphaFoldDB" id="A0A1G9NJ40"/>
<dbReference type="STRING" id="38302.SAMN04488535_1042"/>
<dbReference type="Proteomes" id="UP000199350">
    <property type="component" value="Chromosome I"/>
</dbReference>
<dbReference type="GO" id="GO:0016740">
    <property type="term" value="F:transferase activity"/>
    <property type="evidence" value="ECO:0007669"/>
    <property type="project" value="UniProtKB-KW"/>
</dbReference>
<protein>
    <submittedName>
        <fullName evidence="1">Serine acetyltransferase</fullName>
    </submittedName>
</protein>
<proteinExistence type="predicted"/>